<feature type="transmembrane region" description="Helical" evidence="6">
    <location>
        <begin position="283"/>
        <end position="307"/>
    </location>
</feature>
<name>A0A398CQM3_9BACT</name>
<keyword evidence="5 6" id="KW-0472">Membrane</keyword>
<dbReference type="AlphaFoldDB" id="A0A398CQM3"/>
<keyword evidence="9" id="KW-1185">Reference proteome</keyword>
<evidence type="ECO:0000313" key="9">
    <source>
        <dbReference type="Proteomes" id="UP000266328"/>
    </source>
</evidence>
<dbReference type="InterPro" id="IPR003838">
    <property type="entry name" value="ABC3_permease_C"/>
</dbReference>
<dbReference type="Proteomes" id="UP000266328">
    <property type="component" value="Unassembled WGS sequence"/>
</dbReference>
<evidence type="ECO:0000259" key="7">
    <source>
        <dbReference type="Pfam" id="PF02687"/>
    </source>
</evidence>
<comment type="subcellular location">
    <subcellularLocation>
        <location evidence="1">Cell membrane</location>
        <topology evidence="1">Multi-pass membrane protein</topology>
    </subcellularLocation>
</comment>
<evidence type="ECO:0000256" key="5">
    <source>
        <dbReference type="ARBA" id="ARBA00023136"/>
    </source>
</evidence>
<feature type="transmembrane region" description="Helical" evidence="6">
    <location>
        <begin position="229"/>
        <end position="257"/>
    </location>
</feature>
<dbReference type="GO" id="GO:0005886">
    <property type="term" value="C:plasma membrane"/>
    <property type="evidence" value="ECO:0007669"/>
    <property type="project" value="UniProtKB-SubCell"/>
</dbReference>
<feature type="transmembrane region" description="Helical" evidence="6">
    <location>
        <begin position="21"/>
        <end position="40"/>
    </location>
</feature>
<evidence type="ECO:0000256" key="1">
    <source>
        <dbReference type="ARBA" id="ARBA00004651"/>
    </source>
</evidence>
<dbReference type="GO" id="GO:0055085">
    <property type="term" value="P:transmembrane transport"/>
    <property type="evidence" value="ECO:0007669"/>
    <property type="project" value="InterPro"/>
</dbReference>
<evidence type="ECO:0000256" key="4">
    <source>
        <dbReference type="ARBA" id="ARBA00022989"/>
    </source>
</evidence>
<keyword evidence="2" id="KW-1003">Cell membrane</keyword>
<sequence>MSLSRIILKNIRANIRNYVSYFLSSSFSIMLFFIYSTLLFSDTIATSQDYKGLSKIFLMTLVAIVAFSIFFISYAHTTFMKSRSKEFGVFSILGMTRNDLIRTILIENSLIFAASTLTGILSGIVFSRLFQTVVFKILGIQQFDFNLTERPFVVTIASFAAIFLFVIVQSAFHIAGLDISRLITESKRNEIETGTTPLSGVFGILCLGISFILLHMITEQSKGLAVNGYLYASYIILLFTGVYLVISGFSGILLSFWKNSKLYYSNLLFTSEINHHYRQDKRIIFVLSILTSIVIVMCTTAFAFYHLSDESVSASQKNDIEYVQLGNINKLDEDKLNETLRDSSDTLLNKGAYEFIQLTHGNMKAGMSIPVVSVDIYEAAMNGRIEIEKGHALMILPPLQLFSSNGLQQKQVELTDGSHSFSYTIMDSARLEWIAGTVVLPYEEAIVLNNDDYALMKSKVSEALVGVYHVFNFTDWKNTQGITKGIRDELAKANIDKQLSPKEQELSLGLTVSSKKEISDVFRKGYALFIFSTVFIGVLFFIASGGILYFKQFAELDAAKVKFRKVYRLGIADREISRVISQEFALSFYTPILIGGIISIALLYLLIDVANAQHIQGVFISTGVSVLAGYALVQSLFYLLARRNYIRGVLRDIS</sequence>
<dbReference type="InterPro" id="IPR027022">
    <property type="entry name" value="ABC_permease_BceB-typ"/>
</dbReference>
<evidence type="ECO:0000256" key="3">
    <source>
        <dbReference type="ARBA" id="ARBA00022692"/>
    </source>
</evidence>
<dbReference type="Pfam" id="PF02687">
    <property type="entry name" value="FtsX"/>
    <property type="match status" value="1"/>
</dbReference>
<dbReference type="PANTHER" id="PTHR46795:SF1">
    <property type="entry name" value="ABC TRANSPORTER PERMEASE PROTEIN"/>
    <property type="match status" value="1"/>
</dbReference>
<feature type="transmembrane region" description="Helical" evidence="6">
    <location>
        <begin position="110"/>
        <end position="131"/>
    </location>
</feature>
<evidence type="ECO:0000313" key="8">
    <source>
        <dbReference type="EMBL" id="RIE05696.1"/>
    </source>
</evidence>
<feature type="transmembrane region" description="Helical" evidence="6">
    <location>
        <begin position="198"/>
        <end position="217"/>
    </location>
</feature>
<dbReference type="PANTHER" id="PTHR46795">
    <property type="entry name" value="ABC TRANSPORTER PERMEASE-RELATED-RELATED"/>
    <property type="match status" value="1"/>
</dbReference>
<dbReference type="PIRSF" id="PIRSF018968">
    <property type="entry name" value="ABC_permease_BceB"/>
    <property type="match status" value="1"/>
</dbReference>
<gene>
    <name evidence="8" type="ORF">SMC7_05960</name>
</gene>
<feature type="domain" description="ABC3 transporter permease C-terminal" evidence="7">
    <location>
        <begin position="61"/>
        <end position="168"/>
    </location>
</feature>
<keyword evidence="4 6" id="KW-1133">Transmembrane helix</keyword>
<dbReference type="InterPro" id="IPR052536">
    <property type="entry name" value="ABC-4_Integral_Memb_Prot"/>
</dbReference>
<protein>
    <submittedName>
        <fullName evidence="8">ABC transporter permease</fullName>
    </submittedName>
</protein>
<reference evidence="8 9" key="1">
    <citation type="submission" date="2018-09" db="EMBL/GenBank/DDBJ databases">
        <title>Discovery and Ecogenomic Context for Candidatus Cryosericales, a Global Caldiserica Order Active in Thawing Permafrost.</title>
        <authorList>
            <person name="Martinez M.A."/>
            <person name="Woodcroft B.J."/>
            <person name="Ignacio Espinoza J.C."/>
            <person name="Zayed A."/>
            <person name="Singleton C.M."/>
            <person name="Boyd J."/>
            <person name="Li Y.-F."/>
            <person name="Purvine S."/>
            <person name="Maughan H."/>
            <person name="Hodgkins S.B."/>
            <person name="Anderson D."/>
            <person name="Sederholm M."/>
            <person name="Temperton B."/>
            <person name="Saleska S.R."/>
            <person name="Tyson G.W."/>
            <person name="Rich V.I."/>
        </authorList>
    </citation>
    <scope>NUCLEOTIDE SEQUENCE [LARGE SCALE GENOMIC DNA]</scope>
    <source>
        <strain evidence="8 9">SMC7</strain>
    </source>
</reference>
<dbReference type="EMBL" id="QXIS01000033">
    <property type="protein sequence ID" value="RIE05696.1"/>
    <property type="molecule type" value="Genomic_DNA"/>
</dbReference>
<feature type="transmembrane region" description="Helical" evidence="6">
    <location>
        <begin position="151"/>
        <end position="177"/>
    </location>
</feature>
<feature type="transmembrane region" description="Helical" evidence="6">
    <location>
        <begin position="526"/>
        <end position="550"/>
    </location>
</feature>
<feature type="transmembrane region" description="Helical" evidence="6">
    <location>
        <begin position="619"/>
        <end position="641"/>
    </location>
</feature>
<keyword evidence="3 6" id="KW-0812">Transmembrane</keyword>
<organism evidence="8 9">
    <name type="scientific">Candidatus Cryosericum terrychapinii</name>
    <dbReference type="NCBI Taxonomy" id="2290919"/>
    <lineage>
        <taxon>Bacteria</taxon>
        <taxon>Pseudomonadati</taxon>
        <taxon>Caldisericota/Cryosericota group</taxon>
        <taxon>Candidatus Cryosericota</taxon>
        <taxon>Candidatus Cryosericia</taxon>
        <taxon>Candidatus Cryosericales</taxon>
        <taxon>Candidatus Cryosericaceae</taxon>
        <taxon>Candidatus Cryosericum</taxon>
    </lineage>
</organism>
<evidence type="ECO:0000256" key="6">
    <source>
        <dbReference type="SAM" id="Phobius"/>
    </source>
</evidence>
<feature type="transmembrane region" description="Helical" evidence="6">
    <location>
        <begin position="52"/>
        <end position="75"/>
    </location>
</feature>
<dbReference type="RefSeq" id="WP_119089440.1">
    <property type="nucleotide sequence ID" value="NZ_QXIS01000033.1"/>
</dbReference>
<accession>A0A398CQM3</accession>
<proteinExistence type="predicted"/>
<evidence type="ECO:0000256" key="2">
    <source>
        <dbReference type="ARBA" id="ARBA00022475"/>
    </source>
</evidence>
<dbReference type="OrthoDB" id="1937696at2"/>
<comment type="caution">
    <text evidence="8">The sequence shown here is derived from an EMBL/GenBank/DDBJ whole genome shotgun (WGS) entry which is preliminary data.</text>
</comment>
<feature type="transmembrane region" description="Helical" evidence="6">
    <location>
        <begin position="584"/>
        <end position="607"/>
    </location>
</feature>